<protein>
    <submittedName>
        <fullName evidence="1">Type I restriction enzyme, R subunit</fullName>
    </submittedName>
</protein>
<name>A0A1H3QE43_9BURK</name>
<gene>
    <name evidence="1" type="ORF">SAMN05421547_112106</name>
</gene>
<dbReference type="Proteomes" id="UP000183417">
    <property type="component" value="Unassembled WGS sequence"/>
</dbReference>
<evidence type="ECO:0000313" key="1">
    <source>
        <dbReference type="EMBL" id="SDZ11401.1"/>
    </source>
</evidence>
<organism evidence="1 2">
    <name type="scientific">Delftia lacustris</name>
    <dbReference type="NCBI Taxonomy" id="558537"/>
    <lineage>
        <taxon>Bacteria</taxon>
        <taxon>Pseudomonadati</taxon>
        <taxon>Pseudomonadota</taxon>
        <taxon>Betaproteobacteria</taxon>
        <taxon>Burkholderiales</taxon>
        <taxon>Comamonadaceae</taxon>
        <taxon>Delftia</taxon>
    </lineage>
</organism>
<sequence length="48" mass="5127">MDKQALGERDICTKLITQAMEKAGCDARTEVREEFSPAALRATSGGAV</sequence>
<evidence type="ECO:0000313" key="2">
    <source>
        <dbReference type="Proteomes" id="UP000183417"/>
    </source>
</evidence>
<dbReference type="EMBL" id="FNPE01000012">
    <property type="protein sequence ID" value="SDZ11401.1"/>
    <property type="molecule type" value="Genomic_DNA"/>
</dbReference>
<proteinExistence type="predicted"/>
<dbReference type="AlphaFoldDB" id="A0A1H3QE43"/>
<reference evidence="1 2" key="1">
    <citation type="submission" date="2016-10" db="EMBL/GenBank/DDBJ databases">
        <authorList>
            <person name="de Groot N.N."/>
        </authorList>
    </citation>
    <scope>NUCLEOTIDE SEQUENCE [LARGE SCALE GENOMIC DNA]</scope>
    <source>
        <strain evidence="1 2">LMG 24775</strain>
    </source>
</reference>
<accession>A0A1H3QE43</accession>